<organism evidence="1 2">
    <name type="scientific">Romanomermis culicivorax</name>
    <name type="common">Nematode worm</name>
    <dbReference type="NCBI Taxonomy" id="13658"/>
    <lineage>
        <taxon>Eukaryota</taxon>
        <taxon>Metazoa</taxon>
        <taxon>Ecdysozoa</taxon>
        <taxon>Nematoda</taxon>
        <taxon>Enoplea</taxon>
        <taxon>Dorylaimia</taxon>
        <taxon>Mermithida</taxon>
        <taxon>Mermithoidea</taxon>
        <taxon>Mermithidae</taxon>
        <taxon>Romanomermis</taxon>
    </lineage>
</organism>
<proteinExistence type="predicted"/>
<name>A0A915KEF5_ROMCU</name>
<evidence type="ECO:0000313" key="2">
    <source>
        <dbReference type="WBParaSite" id="nRc.2.0.1.t37092-RA"/>
    </source>
</evidence>
<accession>A0A915KEF5</accession>
<sequence>MLKGFLCGARAVPPLANVGIDMTIPTRAQQKWPCSGAVDWLNRQSYGSNVVIACGAVGELYHWDLNGDFITNVPISVNTVFDVQFNNASKKYPILSVCGDGPEVDLFLNLGYSSFVLETKRCYDGFRSRGIQWAQSLYTKNYPEYRKSDFRICLVEGVFGRVEFNERAPFLMAMDIDELALVFWEEVSVKFKNWWNSQHGEQYPTRTKPFGGFMKRLGRMFENPTLDDEQLASHMWNILPPCGRAQWMGANQKYIDHRVGLALPRFYFVVV</sequence>
<dbReference type="WBParaSite" id="nRc.2.0.1.t37092-RA">
    <property type="protein sequence ID" value="nRc.2.0.1.t37092-RA"/>
    <property type="gene ID" value="nRc.2.0.1.g37092"/>
</dbReference>
<reference evidence="2" key="1">
    <citation type="submission" date="2022-11" db="UniProtKB">
        <authorList>
            <consortium name="WormBaseParasite"/>
        </authorList>
    </citation>
    <scope>IDENTIFICATION</scope>
</reference>
<keyword evidence="1" id="KW-1185">Reference proteome</keyword>
<protein>
    <submittedName>
        <fullName evidence="2">Uncharacterized protein</fullName>
    </submittedName>
</protein>
<dbReference type="AlphaFoldDB" id="A0A915KEF5"/>
<evidence type="ECO:0000313" key="1">
    <source>
        <dbReference type="Proteomes" id="UP000887565"/>
    </source>
</evidence>
<dbReference type="Proteomes" id="UP000887565">
    <property type="component" value="Unplaced"/>
</dbReference>